<dbReference type="RefSeq" id="WP_106756771.1">
    <property type="nucleotide sequence ID" value="NZ_PXWF02000093.1"/>
</dbReference>
<dbReference type="Gene3D" id="1.25.40.10">
    <property type="entry name" value="Tetratricopeptide repeat domain"/>
    <property type="match status" value="1"/>
</dbReference>
<keyword evidence="1" id="KW-0472">Membrane</keyword>
<proteinExistence type="predicted"/>
<protein>
    <submittedName>
        <fullName evidence="2">Uncharacterized protein</fullName>
    </submittedName>
</protein>
<keyword evidence="1" id="KW-1133">Transmembrane helix</keyword>
<dbReference type="EMBL" id="PXWF02000093">
    <property type="protein sequence ID" value="PWF49324.1"/>
    <property type="molecule type" value="Genomic_DNA"/>
</dbReference>
<name>A0A2U2HP72_9BURK</name>
<feature type="transmembrane region" description="Helical" evidence="1">
    <location>
        <begin position="274"/>
        <end position="292"/>
    </location>
</feature>
<dbReference type="OrthoDB" id="3353922at2"/>
<comment type="caution">
    <text evidence="2">The sequence shown here is derived from an EMBL/GenBank/DDBJ whole genome shotgun (WGS) entry which is preliminary data.</text>
</comment>
<dbReference type="AlphaFoldDB" id="A0A2U2HP72"/>
<evidence type="ECO:0000256" key="1">
    <source>
        <dbReference type="SAM" id="Phobius"/>
    </source>
</evidence>
<gene>
    <name evidence="2" type="ORF">C7C56_007140</name>
</gene>
<keyword evidence="3" id="KW-1185">Reference proteome</keyword>
<dbReference type="Proteomes" id="UP000241421">
    <property type="component" value="Unassembled WGS sequence"/>
</dbReference>
<evidence type="ECO:0000313" key="2">
    <source>
        <dbReference type="EMBL" id="PWF49324.1"/>
    </source>
</evidence>
<dbReference type="InterPro" id="IPR011990">
    <property type="entry name" value="TPR-like_helical_dom_sf"/>
</dbReference>
<sequence length="298" mass="34192">MSDSANLSAGQYQQRISNLIERRRLHLATQELALALTEFPDDSDLLYEAARIDVEHTHFEKAKDTLLQLLTRDPEHLAGRFLLVSVYEALKELVKSEAVLLDLLREHPQNATLYAHYSLLMYRTLHVKKADALAREAFRLDPNNDQALAACLMGDLIKGNQNAQKIKLSELLRKYPEDQWTSRLLIVHLTEQGKYWSAKRIAIELLRAQPDSAEILGMVVQLETLTHWTMIPLWPFNRWGVGATIGFFLLTLFGLTQLNNYIGGEWTGTINTTLISYCVYSWIYPSLLTRWLQRRAGI</sequence>
<evidence type="ECO:0000313" key="3">
    <source>
        <dbReference type="Proteomes" id="UP000241421"/>
    </source>
</evidence>
<accession>A0A2U2HP72</accession>
<organism evidence="2 3">
    <name type="scientific">Massilia glaciei</name>
    <dbReference type="NCBI Taxonomy" id="1524097"/>
    <lineage>
        <taxon>Bacteria</taxon>
        <taxon>Pseudomonadati</taxon>
        <taxon>Pseudomonadota</taxon>
        <taxon>Betaproteobacteria</taxon>
        <taxon>Burkholderiales</taxon>
        <taxon>Oxalobacteraceae</taxon>
        <taxon>Telluria group</taxon>
        <taxon>Massilia</taxon>
    </lineage>
</organism>
<feature type="transmembrane region" description="Helical" evidence="1">
    <location>
        <begin position="239"/>
        <end position="262"/>
    </location>
</feature>
<reference evidence="2 3" key="1">
    <citation type="submission" date="2018-04" db="EMBL/GenBank/DDBJ databases">
        <title>Massilia violaceinigra sp. nov., a novel purple-pigmented bacterium isolated from Tianshan glacier, Xinjiang, China.</title>
        <authorList>
            <person name="Wang H."/>
        </authorList>
    </citation>
    <scope>NUCLEOTIDE SEQUENCE [LARGE SCALE GENOMIC DNA]</scope>
    <source>
        <strain evidence="2 3">B448-2</strain>
    </source>
</reference>
<keyword evidence="1" id="KW-0812">Transmembrane</keyword>
<dbReference type="SUPFAM" id="SSF48452">
    <property type="entry name" value="TPR-like"/>
    <property type="match status" value="1"/>
</dbReference>